<name>A0A0G3H5B7_9CORY</name>
<dbReference type="GO" id="GO:0008773">
    <property type="term" value="F:[protein-PII] uridylyltransferase activity"/>
    <property type="evidence" value="ECO:0007669"/>
    <property type="project" value="InterPro"/>
</dbReference>
<dbReference type="PANTHER" id="PTHR48108">
    <property type="entry name" value="CBS DOMAIN-CONTAINING PROTEIN CBSX2, CHLOROPLASTIC"/>
    <property type="match status" value="1"/>
</dbReference>
<sequence length="648" mass="71980">MRSRRGRGSCHTNSLCLKGTPAQVPHYARDMTVELEEVRDFIADLEPFTRLPALELDHLPARMSMNYVRRGEEIVAVGQPNDFLYLIRSGAIDIVGEGGLLLDRRDAGRTFGYSTLVGENASRYSMIAVEDSLLLTLPREDFAALIDRNPDIGRFYQSQSHRIRAAANELRDDPSSEVLRTQLDDFKVSDPASITPQSTIQQAAQLMEERRVSSLLITVDGRVQGIVTDRDLRGRVVAQGLDIHLPITEIMTANPRTVPSDTLAFEAMLLMAELRIHHLPIVDEGQLTGIVSTADVMRLLRHDPIYLTADLSRRNSPEELAHAYEQASEVAARFIERGASAEETAGMMTIAADSLARRLLTLGEEKFGAPPVPYAFVVVGSQGRREMGLASDQDNALVLSNDFDEAEHGAYFAQLSEYVNRGLDTAGQVLCPGDMMAMNPKWRMTVNEWTKTFHTWITAPDPDALLHAQTFFDFRAIHGDAEMAEQVHADAVSMAHGARRLHAHLASLAARREPPLGFFRGLVVDRSGEYANTLNVKKGGTAGIVQMARLFSLASGVQAVSTRRRLTEAAQAGGVSVRGSQDLLDAFEYLRTITFRHQVLQIRDKVTPNYNIDPNKLSKLDREHLRDSFQIIKDMQNALATKYPVRNI</sequence>
<dbReference type="InterPro" id="IPR051462">
    <property type="entry name" value="CBS_domain-containing"/>
</dbReference>
<feature type="domain" description="CBS" evidence="4">
    <location>
        <begin position="251"/>
        <end position="307"/>
    </location>
</feature>
<dbReference type="SMART" id="SM00100">
    <property type="entry name" value="cNMP"/>
    <property type="match status" value="1"/>
</dbReference>
<protein>
    <submittedName>
        <fullName evidence="5">Putative signal-transduction protein containing cAMP-binding and CBS domains</fullName>
    </submittedName>
</protein>
<evidence type="ECO:0000259" key="3">
    <source>
        <dbReference type="PROSITE" id="PS50042"/>
    </source>
</evidence>
<accession>A0A0G3H5B7</accession>
<dbReference type="InterPro" id="IPR018490">
    <property type="entry name" value="cNMP-bd_dom_sf"/>
</dbReference>
<organism evidence="5 6">
    <name type="scientific">Corynebacterium testudinoris</name>
    <dbReference type="NCBI Taxonomy" id="136857"/>
    <lineage>
        <taxon>Bacteria</taxon>
        <taxon>Bacillati</taxon>
        <taxon>Actinomycetota</taxon>
        <taxon>Actinomycetes</taxon>
        <taxon>Mycobacteriales</taxon>
        <taxon>Corynebacteriaceae</taxon>
        <taxon>Corynebacterium</taxon>
    </lineage>
</organism>
<dbReference type="PATRIC" id="fig|136857.5.peg.1144"/>
<dbReference type="PANTHER" id="PTHR48108:SF31">
    <property type="entry name" value="CBS DOMAIN AND CYCLIC NUCLEOTIDE-REGULATED NUCLEOTIDYLTRANSFERASE"/>
    <property type="match status" value="1"/>
</dbReference>
<dbReference type="Gene3D" id="2.60.120.10">
    <property type="entry name" value="Jelly Rolls"/>
    <property type="match status" value="1"/>
</dbReference>
<dbReference type="CDD" id="cd00038">
    <property type="entry name" value="CAP_ED"/>
    <property type="match status" value="1"/>
</dbReference>
<dbReference type="SUPFAM" id="SSF51206">
    <property type="entry name" value="cAMP-binding domain-like"/>
    <property type="match status" value="1"/>
</dbReference>
<evidence type="ECO:0000313" key="5">
    <source>
        <dbReference type="EMBL" id="AKK08596.1"/>
    </source>
</evidence>
<reference evidence="6" key="2">
    <citation type="submission" date="2015-05" db="EMBL/GenBank/DDBJ databases">
        <title>Complete genome sequence of Corynebacterium testudinoris DSM 44614, recovered from necrotic lesions in the mouth of a tortoise.</title>
        <authorList>
            <person name="Ruckert C."/>
            <person name="Albersmeier A."/>
            <person name="Winkler A."/>
            <person name="Tauch A."/>
        </authorList>
    </citation>
    <scope>NUCLEOTIDE SEQUENCE [LARGE SCALE GENOMIC DNA]</scope>
    <source>
        <strain evidence="6">DSM 44614</strain>
    </source>
</reference>
<dbReference type="PROSITE" id="PS50042">
    <property type="entry name" value="CNMP_BINDING_3"/>
    <property type="match status" value="1"/>
</dbReference>
<dbReference type="EMBL" id="CP011545">
    <property type="protein sequence ID" value="AKK08596.1"/>
    <property type="molecule type" value="Genomic_DNA"/>
</dbReference>
<keyword evidence="2" id="KW-0129">CBS domain</keyword>
<evidence type="ECO:0000256" key="2">
    <source>
        <dbReference type="PROSITE-ProRule" id="PRU00703"/>
    </source>
</evidence>
<dbReference type="InterPro" id="IPR005105">
    <property type="entry name" value="GlnD_Uridyltrans_N"/>
</dbReference>
<dbReference type="SUPFAM" id="SSF81301">
    <property type="entry name" value="Nucleotidyltransferase"/>
    <property type="match status" value="1"/>
</dbReference>
<dbReference type="PROSITE" id="PS51371">
    <property type="entry name" value="CBS"/>
    <property type="match status" value="2"/>
</dbReference>
<dbReference type="SUPFAM" id="SSF54631">
    <property type="entry name" value="CBS-domain pair"/>
    <property type="match status" value="1"/>
</dbReference>
<dbReference type="InterPro" id="IPR000595">
    <property type="entry name" value="cNMP-bd_dom"/>
</dbReference>
<dbReference type="CDD" id="cd05401">
    <property type="entry name" value="NT_GlnE_GlnD_like"/>
    <property type="match status" value="1"/>
</dbReference>
<dbReference type="Pfam" id="PF00571">
    <property type="entry name" value="CBS"/>
    <property type="match status" value="2"/>
</dbReference>
<dbReference type="Proteomes" id="UP000035540">
    <property type="component" value="Chromosome"/>
</dbReference>
<dbReference type="CDD" id="cd04587">
    <property type="entry name" value="CBS_pair_CAP-ED_NT_Pol-beta-like_DUF294_assoc"/>
    <property type="match status" value="1"/>
</dbReference>
<dbReference type="SMART" id="SM00116">
    <property type="entry name" value="CBS"/>
    <property type="match status" value="2"/>
</dbReference>
<feature type="domain" description="CBS" evidence="4">
    <location>
        <begin position="187"/>
        <end position="243"/>
    </location>
</feature>
<dbReference type="AlphaFoldDB" id="A0A0G3H5B7"/>
<dbReference type="Pfam" id="PF03445">
    <property type="entry name" value="DUF294"/>
    <property type="match status" value="1"/>
</dbReference>
<dbReference type="InterPro" id="IPR018821">
    <property type="entry name" value="DUF294_put_nucleoTrafse_sb-bd"/>
</dbReference>
<reference evidence="5 6" key="1">
    <citation type="journal article" date="2015" name="Genome Announc.">
        <title>Complete Genome Sequence of the Type Strain Corynebacterium testudinoris DSM 44614, Recovered from Necrotic Lesions in the Mouth of a Tortoise.</title>
        <authorList>
            <person name="Ruckert C."/>
            <person name="Kriete M."/>
            <person name="Jaenicke S."/>
            <person name="Winkler A."/>
            <person name="Tauch A."/>
        </authorList>
    </citation>
    <scope>NUCLEOTIDE SEQUENCE [LARGE SCALE GENOMIC DNA]</scope>
    <source>
        <strain evidence="5 6">DSM 44614</strain>
    </source>
</reference>
<dbReference type="InterPro" id="IPR046342">
    <property type="entry name" value="CBS_dom_sf"/>
</dbReference>
<feature type="domain" description="Cyclic nucleotide-binding" evidence="3">
    <location>
        <begin position="47"/>
        <end position="163"/>
    </location>
</feature>
<proteinExistence type="predicted"/>
<evidence type="ECO:0000313" key="6">
    <source>
        <dbReference type="Proteomes" id="UP000035540"/>
    </source>
</evidence>
<gene>
    <name evidence="5" type="ORF">CTEST_05750</name>
</gene>
<dbReference type="KEGG" id="cted:CTEST_05750"/>
<keyword evidence="6" id="KW-1185">Reference proteome</keyword>
<keyword evidence="1" id="KW-0677">Repeat</keyword>
<dbReference type="InterPro" id="IPR000644">
    <property type="entry name" value="CBS_dom"/>
</dbReference>
<evidence type="ECO:0000256" key="1">
    <source>
        <dbReference type="ARBA" id="ARBA00022737"/>
    </source>
</evidence>
<dbReference type="Pfam" id="PF10335">
    <property type="entry name" value="DUF294_C"/>
    <property type="match status" value="1"/>
</dbReference>
<evidence type="ECO:0000259" key="4">
    <source>
        <dbReference type="PROSITE" id="PS51371"/>
    </source>
</evidence>
<dbReference type="STRING" id="136857.CTEST_05750"/>
<dbReference type="Gene3D" id="3.10.580.10">
    <property type="entry name" value="CBS-domain"/>
    <property type="match status" value="1"/>
</dbReference>
<dbReference type="Pfam" id="PF00027">
    <property type="entry name" value="cNMP_binding"/>
    <property type="match status" value="1"/>
</dbReference>
<dbReference type="InterPro" id="IPR043519">
    <property type="entry name" value="NT_sf"/>
</dbReference>
<dbReference type="InterPro" id="IPR014710">
    <property type="entry name" value="RmlC-like_jellyroll"/>
</dbReference>